<evidence type="ECO:0000313" key="2">
    <source>
        <dbReference type="Proteomes" id="UP000054466"/>
    </source>
</evidence>
<keyword evidence="2" id="KW-1185">Reference proteome</keyword>
<dbReference type="RefSeq" id="XP_016249648.1">
    <property type="nucleotide sequence ID" value="XM_016392129.1"/>
</dbReference>
<reference evidence="1 2" key="1">
    <citation type="submission" date="2015-01" db="EMBL/GenBank/DDBJ databases">
        <title>The Genome Sequence of Cladophialophora immunda CBS83496.</title>
        <authorList>
            <consortium name="The Broad Institute Genomics Platform"/>
            <person name="Cuomo C."/>
            <person name="de Hoog S."/>
            <person name="Gorbushina A."/>
            <person name="Stielow B."/>
            <person name="Teixiera M."/>
            <person name="Abouelleil A."/>
            <person name="Chapman S.B."/>
            <person name="Priest M."/>
            <person name="Young S.K."/>
            <person name="Wortman J."/>
            <person name="Nusbaum C."/>
            <person name="Birren B."/>
        </authorList>
    </citation>
    <scope>NUCLEOTIDE SEQUENCE [LARGE SCALE GENOMIC DNA]</scope>
    <source>
        <strain evidence="1 2">CBS 83496</strain>
    </source>
</reference>
<sequence length="187" mass="21492">MVQTQPTGTFVHHVAQTIKLCLETRDGNLPDIAEHLDTLAHQLVANTEWIDTESAHKIRSGSTLDLKPLQQWHKPEELLEARKARQLKRDAKRAVGLGGKSPRLVLEFKGREIEPAEGVLRWVLVNDAKRQYVQVFDPNNQAEISSKLTKGQLYDEHGQQWQDRYDKVLIKPNPRGVNFGRFLWVMK</sequence>
<dbReference type="AlphaFoldDB" id="A0A0D2AVZ0"/>
<proteinExistence type="predicted"/>
<evidence type="ECO:0000313" key="1">
    <source>
        <dbReference type="EMBL" id="KIW29432.1"/>
    </source>
</evidence>
<accession>A0A0D2AVZ0</accession>
<dbReference type="VEuPathDB" id="FungiDB:PV07_05247"/>
<dbReference type="GeneID" id="27344441"/>
<name>A0A0D2AVZ0_9EURO</name>
<gene>
    <name evidence="1" type="ORF">PV07_05247</name>
</gene>
<dbReference type="HOGENOM" id="CLU_1447533_0_0_1"/>
<protein>
    <submittedName>
        <fullName evidence="1">Uncharacterized protein</fullName>
    </submittedName>
</protein>
<dbReference type="EMBL" id="KN847042">
    <property type="protein sequence ID" value="KIW29432.1"/>
    <property type="molecule type" value="Genomic_DNA"/>
</dbReference>
<dbReference type="Proteomes" id="UP000054466">
    <property type="component" value="Unassembled WGS sequence"/>
</dbReference>
<organism evidence="1 2">
    <name type="scientific">Cladophialophora immunda</name>
    <dbReference type="NCBI Taxonomy" id="569365"/>
    <lineage>
        <taxon>Eukaryota</taxon>
        <taxon>Fungi</taxon>
        <taxon>Dikarya</taxon>
        <taxon>Ascomycota</taxon>
        <taxon>Pezizomycotina</taxon>
        <taxon>Eurotiomycetes</taxon>
        <taxon>Chaetothyriomycetidae</taxon>
        <taxon>Chaetothyriales</taxon>
        <taxon>Herpotrichiellaceae</taxon>
        <taxon>Cladophialophora</taxon>
    </lineage>
</organism>